<feature type="transmembrane region" description="Helical" evidence="2">
    <location>
        <begin position="211"/>
        <end position="236"/>
    </location>
</feature>
<proteinExistence type="predicted"/>
<feature type="transmembrane region" description="Helical" evidence="2">
    <location>
        <begin position="359"/>
        <end position="380"/>
    </location>
</feature>
<feature type="compositionally biased region" description="Low complexity" evidence="1">
    <location>
        <begin position="15"/>
        <end position="35"/>
    </location>
</feature>
<gene>
    <name evidence="3" type="ORF">PV06_01543</name>
</gene>
<feature type="transmembrane region" description="Helical" evidence="2">
    <location>
        <begin position="124"/>
        <end position="141"/>
    </location>
</feature>
<dbReference type="Pfam" id="PF06772">
    <property type="entry name" value="LtrA"/>
    <property type="match status" value="1"/>
</dbReference>
<evidence type="ECO:0000313" key="4">
    <source>
        <dbReference type="Proteomes" id="UP000053342"/>
    </source>
</evidence>
<dbReference type="EMBL" id="KN847333">
    <property type="protein sequence ID" value="KIW45832.1"/>
    <property type="molecule type" value="Genomic_DNA"/>
</dbReference>
<feature type="region of interest" description="Disordered" evidence="1">
    <location>
        <begin position="1"/>
        <end position="35"/>
    </location>
</feature>
<name>A0A0D2C7P8_9EURO</name>
<reference evidence="3 4" key="1">
    <citation type="submission" date="2015-01" db="EMBL/GenBank/DDBJ databases">
        <title>The Genome Sequence of Exophiala oligosperma CBS72588.</title>
        <authorList>
            <consortium name="The Broad Institute Genomics Platform"/>
            <person name="Cuomo C."/>
            <person name="de Hoog S."/>
            <person name="Gorbushina A."/>
            <person name="Stielow B."/>
            <person name="Teixiera M."/>
            <person name="Abouelleil A."/>
            <person name="Chapman S.B."/>
            <person name="Priest M."/>
            <person name="Young S.K."/>
            <person name="Wortman J."/>
            <person name="Nusbaum C."/>
            <person name="Birren B."/>
        </authorList>
    </citation>
    <scope>NUCLEOTIDE SEQUENCE [LARGE SCALE GENOMIC DNA]</scope>
    <source>
        <strain evidence="3 4">CBS 72588</strain>
    </source>
</reference>
<feature type="transmembrane region" description="Helical" evidence="2">
    <location>
        <begin position="153"/>
        <end position="174"/>
    </location>
</feature>
<keyword evidence="2" id="KW-0812">Transmembrane</keyword>
<feature type="transmembrane region" description="Helical" evidence="2">
    <location>
        <begin position="257"/>
        <end position="274"/>
    </location>
</feature>
<dbReference type="STRING" id="215243.A0A0D2C7P8"/>
<evidence type="ECO:0000256" key="2">
    <source>
        <dbReference type="SAM" id="Phobius"/>
    </source>
</evidence>
<sequence>MSTVNAEADSQEKVPAQPSANNTSSSSPSSPAAEASRYLIKRPKALQWFHNGTLERESEEERQAGRFELFLDLLYVALVANFTENLVEHPSGAGLVKYLLIFAPAWHVWSDLREIMNSYYTDDLVQRGVILWVMALLVLYGNNATLVAEDIGAMRTAVGAFMTARVTVASVYVISSFASFQHRAQARVMAAFILLGLLIWIPLYFESVSIRAKIAVAVVAIVYQEIAWILTFGTWMKRYLRLEYSTAVDISHEIDRLAAFYIIILGEYLYSIVVGDPAAVGLNLGLLKAVWTLIIAFCLNWLYLNGDGGVDSIHPIRRSVVTAFMFFSLHMPLAASLLVGGHVCAVSAGQEELSKGERWLLGGGLGVGMFCLWIMAVLFRGQGSHELIMPKMLRTGMRLVVAIILVLLPLAHEDHFNPVQLLSTAMGLIVFVTIWETVGGLMKGARVYEKWDARNQPRL</sequence>
<evidence type="ECO:0000313" key="3">
    <source>
        <dbReference type="EMBL" id="KIW45832.1"/>
    </source>
</evidence>
<dbReference type="HOGENOM" id="CLU_022899_0_0_1"/>
<accession>A0A0D2C7P8</accession>
<keyword evidence="2" id="KW-0472">Membrane</keyword>
<dbReference type="AlphaFoldDB" id="A0A0D2C7P8"/>
<dbReference type="InterPro" id="IPR010640">
    <property type="entry name" value="Low_temperature_requirement_A"/>
</dbReference>
<evidence type="ECO:0000256" key="1">
    <source>
        <dbReference type="SAM" id="MobiDB-lite"/>
    </source>
</evidence>
<feature type="transmembrane region" description="Helical" evidence="2">
    <location>
        <begin position="316"/>
        <end position="339"/>
    </location>
</feature>
<feature type="transmembrane region" description="Helical" evidence="2">
    <location>
        <begin position="286"/>
        <end position="304"/>
    </location>
</feature>
<dbReference type="OrthoDB" id="191995at2759"/>
<dbReference type="VEuPathDB" id="FungiDB:PV06_01543"/>
<dbReference type="PANTHER" id="PTHR36840:SF1">
    <property type="entry name" value="BLL5714 PROTEIN"/>
    <property type="match status" value="1"/>
</dbReference>
<dbReference type="PANTHER" id="PTHR36840">
    <property type="entry name" value="BLL5714 PROTEIN"/>
    <property type="match status" value="1"/>
</dbReference>
<evidence type="ECO:0008006" key="5">
    <source>
        <dbReference type="Google" id="ProtNLM"/>
    </source>
</evidence>
<keyword evidence="4" id="KW-1185">Reference proteome</keyword>
<feature type="transmembrane region" description="Helical" evidence="2">
    <location>
        <begin position="186"/>
        <end position="205"/>
    </location>
</feature>
<organism evidence="3 4">
    <name type="scientific">Exophiala oligosperma</name>
    <dbReference type="NCBI Taxonomy" id="215243"/>
    <lineage>
        <taxon>Eukaryota</taxon>
        <taxon>Fungi</taxon>
        <taxon>Dikarya</taxon>
        <taxon>Ascomycota</taxon>
        <taxon>Pezizomycotina</taxon>
        <taxon>Eurotiomycetes</taxon>
        <taxon>Chaetothyriomycetidae</taxon>
        <taxon>Chaetothyriales</taxon>
        <taxon>Herpotrichiellaceae</taxon>
        <taxon>Exophiala</taxon>
    </lineage>
</organism>
<feature type="transmembrane region" description="Helical" evidence="2">
    <location>
        <begin position="392"/>
        <end position="412"/>
    </location>
</feature>
<dbReference type="GeneID" id="27353617"/>
<keyword evidence="2" id="KW-1133">Transmembrane helix</keyword>
<feature type="transmembrane region" description="Helical" evidence="2">
    <location>
        <begin position="418"/>
        <end position="438"/>
    </location>
</feature>
<dbReference type="RefSeq" id="XP_016266048.1">
    <property type="nucleotide sequence ID" value="XM_016402151.1"/>
</dbReference>
<protein>
    <recommendedName>
        <fullName evidence="5">Low temperature requirement protein LtrA</fullName>
    </recommendedName>
</protein>
<dbReference type="Proteomes" id="UP000053342">
    <property type="component" value="Unassembled WGS sequence"/>
</dbReference>